<dbReference type="SUPFAM" id="SSF49842">
    <property type="entry name" value="TNF-like"/>
    <property type="match status" value="1"/>
</dbReference>
<dbReference type="InParanoid" id="A0A672YGZ6"/>
<sequence>TWNETEIHEKPTYGLETPLGSSNSTQWDLLNISVISTCLLFCPQGKRVAFGASIGNTGNIGPFNIEITLTYKNVRVNTGQYNPATGIFTAPVRGVYYFSFSGHNISSRSMGLRLMKNGQQMVTVYNHAAGNRYETATNGMALELNPGDQVYMRLRQNTWVFDNINDHSTFVGYLLFPL</sequence>
<feature type="domain" description="C1q" evidence="4">
    <location>
        <begin position="43"/>
        <end position="178"/>
    </location>
</feature>
<name>A0A672YGZ6_9TELE</name>
<protein>
    <submittedName>
        <fullName evidence="5">Cerebellin 7</fullName>
    </submittedName>
</protein>
<evidence type="ECO:0000256" key="1">
    <source>
        <dbReference type="ARBA" id="ARBA00004613"/>
    </source>
</evidence>
<evidence type="ECO:0000313" key="5">
    <source>
        <dbReference type="Ensembl" id="ENSSORP00005003827.1"/>
    </source>
</evidence>
<organism evidence="5 6">
    <name type="scientific">Sphaeramia orbicularis</name>
    <name type="common">orbiculate cardinalfish</name>
    <dbReference type="NCBI Taxonomy" id="375764"/>
    <lineage>
        <taxon>Eukaryota</taxon>
        <taxon>Metazoa</taxon>
        <taxon>Chordata</taxon>
        <taxon>Craniata</taxon>
        <taxon>Vertebrata</taxon>
        <taxon>Euteleostomi</taxon>
        <taxon>Actinopterygii</taxon>
        <taxon>Neopterygii</taxon>
        <taxon>Teleostei</taxon>
        <taxon>Neoteleostei</taxon>
        <taxon>Acanthomorphata</taxon>
        <taxon>Gobiaria</taxon>
        <taxon>Kurtiformes</taxon>
        <taxon>Apogonoidei</taxon>
        <taxon>Apogonidae</taxon>
        <taxon>Apogoninae</taxon>
        <taxon>Sphaeramia</taxon>
    </lineage>
</organism>
<reference evidence="5" key="2">
    <citation type="submission" date="2025-08" db="UniProtKB">
        <authorList>
            <consortium name="Ensembl"/>
        </authorList>
    </citation>
    <scope>IDENTIFICATION</scope>
</reference>
<dbReference type="InterPro" id="IPR008983">
    <property type="entry name" value="Tumour_necrosis_fac-like_dom"/>
</dbReference>
<comment type="subcellular location">
    <subcellularLocation>
        <location evidence="1">Secreted</location>
    </subcellularLocation>
</comment>
<dbReference type="GO" id="GO:0005576">
    <property type="term" value="C:extracellular region"/>
    <property type="evidence" value="ECO:0007669"/>
    <property type="project" value="UniProtKB-SubCell"/>
</dbReference>
<keyword evidence="2" id="KW-0964">Secreted</keyword>
<reference evidence="5" key="1">
    <citation type="submission" date="2019-06" db="EMBL/GenBank/DDBJ databases">
        <authorList>
            <consortium name="Wellcome Sanger Institute Data Sharing"/>
        </authorList>
    </citation>
    <scope>NUCLEOTIDE SEQUENCE [LARGE SCALE GENOMIC DNA]</scope>
</reference>
<proteinExistence type="predicted"/>
<dbReference type="InterPro" id="IPR050822">
    <property type="entry name" value="Cerebellin_Synaptic_Org"/>
</dbReference>
<reference evidence="5" key="3">
    <citation type="submission" date="2025-09" db="UniProtKB">
        <authorList>
            <consortium name="Ensembl"/>
        </authorList>
    </citation>
    <scope>IDENTIFICATION</scope>
</reference>
<dbReference type="PROSITE" id="PS50871">
    <property type="entry name" value="C1Q"/>
    <property type="match status" value="1"/>
</dbReference>
<dbReference type="SMART" id="SM00110">
    <property type="entry name" value="C1Q"/>
    <property type="match status" value="1"/>
</dbReference>
<dbReference type="PRINTS" id="PR00007">
    <property type="entry name" value="COMPLEMNTC1Q"/>
</dbReference>
<dbReference type="AlphaFoldDB" id="A0A672YGZ6"/>
<dbReference type="PANTHER" id="PTHR22923:SF102">
    <property type="entry name" value="CEREBELLIN 13-RELATED"/>
    <property type="match status" value="1"/>
</dbReference>
<dbReference type="Gene3D" id="2.60.120.40">
    <property type="match status" value="1"/>
</dbReference>
<evidence type="ECO:0000256" key="3">
    <source>
        <dbReference type="ARBA" id="ARBA00022729"/>
    </source>
</evidence>
<dbReference type="InterPro" id="IPR001073">
    <property type="entry name" value="C1q_dom"/>
</dbReference>
<dbReference type="PANTHER" id="PTHR22923">
    <property type="entry name" value="CEREBELLIN-RELATED"/>
    <property type="match status" value="1"/>
</dbReference>
<evidence type="ECO:0000256" key="2">
    <source>
        <dbReference type="ARBA" id="ARBA00022525"/>
    </source>
</evidence>
<evidence type="ECO:0000259" key="4">
    <source>
        <dbReference type="PROSITE" id="PS50871"/>
    </source>
</evidence>
<dbReference type="Proteomes" id="UP000472271">
    <property type="component" value="Chromosome 7"/>
</dbReference>
<accession>A0A672YGZ6</accession>
<dbReference type="Ensembl" id="ENSSORT00005003936.1">
    <property type="protein sequence ID" value="ENSSORP00005003827.1"/>
    <property type="gene ID" value="ENSSORG00005002317.1"/>
</dbReference>
<keyword evidence="6" id="KW-1185">Reference proteome</keyword>
<keyword evidence="3" id="KW-0732">Signal</keyword>
<dbReference type="Pfam" id="PF00386">
    <property type="entry name" value="C1q"/>
    <property type="match status" value="1"/>
</dbReference>
<evidence type="ECO:0000313" key="6">
    <source>
        <dbReference type="Proteomes" id="UP000472271"/>
    </source>
</evidence>